<proteinExistence type="predicted"/>
<dbReference type="EMBL" id="JACGCM010001825">
    <property type="protein sequence ID" value="KAF6148913.1"/>
    <property type="molecule type" value="Genomic_DNA"/>
</dbReference>
<name>A0A7J7M217_9MAGN</name>
<dbReference type="AlphaFoldDB" id="A0A7J7M217"/>
<gene>
    <name evidence="1" type="ORF">GIB67_014284</name>
</gene>
<protein>
    <submittedName>
        <fullName evidence="1">Uncharacterized protein</fullName>
    </submittedName>
</protein>
<organism evidence="1 2">
    <name type="scientific">Kingdonia uniflora</name>
    <dbReference type="NCBI Taxonomy" id="39325"/>
    <lineage>
        <taxon>Eukaryota</taxon>
        <taxon>Viridiplantae</taxon>
        <taxon>Streptophyta</taxon>
        <taxon>Embryophyta</taxon>
        <taxon>Tracheophyta</taxon>
        <taxon>Spermatophyta</taxon>
        <taxon>Magnoliopsida</taxon>
        <taxon>Ranunculales</taxon>
        <taxon>Circaeasteraceae</taxon>
        <taxon>Kingdonia</taxon>
    </lineage>
</organism>
<reference evidence="1 2" key="1">
    <citation type="journal article" date="2020" name="IScience">
        <title>Genome Sequencing of the Endangered Kingdonia uniflora (Circaeasteraceae, Ranunculales) Reveals Potential Mechanisms of Evolutionary Specialization.</title>
        <authorList>
            <person name="Sun Y."/>
            <person name="Deng T."/>
            <person name="Zhang A."/>
            <person name="Moore M.J."/>
            <person name="Landis J.B."/>
            <person name="Lin N."/>
            <person name="Zhang H."/>
            <person name="Zhang X."/>
            <person name="Huang J."/>
            <person name="Zhang X."/>
            <person name="Sun H."/>
            <person name="Wang H."/>
        </authorList>
    </citation>
    <scope>NUCLEOTIDE SEQUENCE [LARGE SCALE GENOMIC DNA]</scope>
    <source>
        <strain evidence="1">TB1705</strain>
        <tissue evidence="1">Leaf</tissue>
    </source>
</reference>
<evidence type="ECO:0000313" key="2">
    <source>
        <dbReference type="Proteomes" id="UP000541444"/>
    </source>
</evidence>
<sequence>ICGLFYLFIIRYYYYYSTTLSSTHIFRIYSACTFSSIMHLFIPFGWFYMLDSIYVVSVVRWLFGRGGGIVALENPRWVGSDVCQMCLWFGVIPVHRWIGRLVFGVFCAKIHFR</sequence>
<accession>A0A7J7M217</accession>
<dbReference type="Proteomes" id="UP000541444">
    <property type="component" value="Unassembled WGS sequence"/>
</dbReference>
<comment type="caution">
    <text evidence="1">The sequence shown here is derived from an EMBL/GenBank/DDBJ whole genome shotgun (WGS) entry which is preliminary data.</text>
</comment>
<keyword evidence="2" id="KW-1185">Reference proteome</keyword>
<feature type="non-terminal residue" evidence="1">
    <location>
        <position position="1"/>
    </location>
</feature>
<evidence type="ECO:0000313" key="1">
    <source>
        <dbReference type="EMBL" id="KAF6148913.1"/>
    </source>
</evidence>